<evidence type="ECO:0000313" key="6">
    <source>
        <dbReference type="EMBL" id="KAK5992178.1"/>
    </source>
</evidence>
<name>A0ABR0SJ62_9HYPO</name>
<reference evidence="6 7" key="1">
    <citation type="submission" date="2024-01" db="EMBL/GenBank/DDBJ databases">
        <title>Complete genome of Cladobotryum mycophilum ATHUM6906.</title>
        <authorList>
            <person name="Christinaki A.C."/>
            <person name="Myridakis A.I."/>
            <person name="Kouvelis V.N."/>
        </authorList>
    </citation>
    <scope>NUCLEOTIDE SEQUENCE [LARGE SCALE GENOMIC DNA]</scope>
    <source>
        <strain evidence="6 7">ATHUM6906</strain>
    </source>
</reference>
<dbReference type="PANTHER" id="PTHR24198:SF165">
    <property type="entry name" value="ANKYRIN REPEAT-CONTAINING PROTEIN-RELATED"/>
    <property type="match status" value="1"/>
</dbReference>
<protein>
    <submittedName>
        <fullName evidence="6">Ankyrin repeat domain-containing protein 50</fullName>
    </submittedName>
</protein>
<sequence>MPPHAIIIPQSLPPLKMEEDRMPTKEHVVQVQAPRFLSPSRIYIINGERATSQPFGSILTLDIPFPDHTFPLLSEFTIQISFANSDDDDNQIEVLHVAVGVTPEGISSLACMPYESPVFNPKTDSDDIPVNITTKHTINNNDQAIVTIALKTPDKVHRDANGISFLRAAILLSSYPSETKIMIDFEDGAQMYLKSETNSPMSAIAKKILVARIDGEKGNRAPSFDFEAKTPNTQKYEQLLSWAAGSGDTKLFEKYLSMIPEGLTARDESGMTPLTWAALMGRVEVVRKALRRPTLAYDSPDSQGRTPLSWAAGNGHDSIVRGLLMHREPVLQGIQHFGPWKMDKSKKTPVTWAAGNGHTTIVDELLKYMSRPRFRTPALEGEQPFSEAAVNNQLETLRCIIDNRIKTSPASDDWLSNKLHMAVHRGWLCAVRALLICNADVDCVRGKRTPLCTAASSGYVDIINCLIEKGANVEYQTSEKESPIFFAVRDGKHRAVETLLNAGAAIVTSNAEGKTPLDIAVDTKQTMILGMLSERDTGKLAKSVEDLEGAVDNDFNATVVEFFSSGSPKFEEVPVGELMKRDKDQLYAKSEGREDLAFKWFHLPANNMRWVEVLITRLYGDLASAYRVLKPSRWVDQQHHGGDTNTDIPHACFMLPFFHSFEAGSSFPDSNMVLFMPYLHWEDVESYSERTDCIEGKANDPHEWTRQQRLIHAYLKGSKAHPHHLLHVRRTLDQFYYHNLKDTKKRDRDQAVSRFQFGLDKKLNVVELVDQLWLWVLVGPSGKAETVVSCFPSRDTSELLQIHTKMPPSPMPNQRTTAYQASSVLDPRGKTDVLQQVKQFMIEKSQQIETAYDLAGMIASRCSKVFLNPSNAGKTLQFAEIYKTAISSIFKGDQPYVVDRILETVDFLENSKFIDEGDLREVQKLRKELYENSLKRELPNDADMKSLSKVKATRFSMEIKKSFIEALQKLGHFHVLDITQEIGLLRLTKDLEDELNIMAMVFDEQQNILKKMEHAVRSMKSGASAKDSNGFELDHQDHRDSEIHFDGGDMNMSNNAKSDSPPPSPTSPTSPTPRFLIKHPTFVRKESELTSSPIQEDESPGGWERALGSYRNGSAGSQPDWGTKSGPAQGRRQSIFKMPIPQLSRKRIDDKKTKSHVWGLSGDSKNSSLPLRTVQRCVEDVKQMKKLAERANQALIFLVDLKQKQSNVMDARLARIQAEESFKMTLSSERQSTTLMVFTVVTIVFLPLSFIAAFFAIPVSSFSGGKGDSSGNLSLGFVSAIMFPVSAFISAAFIYLGFNADDLLENFRAFMKSKRPSNKVERDPPDMDVEDISLSPIYTHKAPFKAPY</sequence>
<dbReference type="InterPro" id="IPR036770">
    <property type="entry name" value="Ankyrin_rpt-contain_sf"/>
</dbReference>
<keyword evidence="1" id="KW-0677">Repeat</keyword>
<dbReference type="PANTHER" id="PTHR24198">
    <property type="entry name" value="ANKYRIN REPEAT AND PROTEIN KINASE DOMAIN-CONTAINING PROTEIN"/>
    <property type="match status" value="1"/>
</dbReference>
<evidence type="ECO:0000256" key="1">
    <source>
        <dbReference type="ARBA" id="ARBA00022737"/>
    </source>
</evidence>
<dbReference type="InterPro" id="IPR002110">
    <property type="entry name" value="Ankyrin_rpt"/>
</dbReference>
<comment type="caution">
    <text evidence="6">The sequence shown here is derived from an EMBL/GenBank/DDBJ whole genome shotgun (WGS) entry which is preliminary data.</text>
</comment>
<feature type="region of interest" description="Disordered" evidence="4">
    <location>
        <begin position="1040"/>
        <end position="1132"/>
    </location>
</feature>
<keyword evidence="5" id="KW-1133">Transmembrane helix</keyword>
<keyword evidence="5" id="KW-0472">Membrane</keyword>
<dbReference type="SMART" id="SM00248">
    <property type="entry name" value="ANK"/>
    <property type="match status" value="7"/>
</dbReference>
<keyword evidence="2 3" id="KW-0040">ANK repeat</keyword>
<evidence type="ECO:0000256" key="4">
    <source>
        <dbReference type="SAM" id="MobiDB-lite"/>
    </source>
</evidence>
<dbReference type="Gene3D" id="1.20.58.340">
    <property type="entry name" value="Magnesium transport protein CorA, transmembrane region"/>
    <property type="match status" value="1"/>
</dbReference>
<organism evidence="6 7">
    <name type="scientific">Cladobotryum mycophilum</name>
    <dbReference type="NCBI Taxonomy" id="491253"/>
    <lineage>
        <taxon>Eukaryota</taxon>
        <taxon>Fungi</taxon>
        <taxon>Dikarya</taxon>
        <taxon>Ascomycota</taxon>
        <taxon>Pezizomycotina</taxon>
        <taxon>Sordariomycetes</taxon>
        <taxon>Hypocreomycetidae</taxon>
        <taxon>Hypocreales</taxon>
        <taxon>Hypocreaceae</taxon>
        <taxon>Cladobotryum</taxon>
    </lineage>
</organism>
<feature type="compositionally biased region" description="Pro residues" evidence="4">
    <location>
        <begin position="1060"/>
        <end position="1071"/>
    </location>
</feature>
<feature type="transmembrane region" description="Helical" evidence="5">
    <location>
        <begin position="1277"/>
        <end position="1298"/>
    </location>
</feature>
<dbReference type="EMBL" id="JAVFKD010000012">
    <property type="protein sequence ID" value="KAK5992178.1"/>
    <property type="molecule type" value="Genomic_DNA"/>
</dbReference>
<dbReference type="PROSITE" id="PS50088">
    <property type="entry name" value="ANK_REPEAT"/>
    <property type="match status" value="2"/>
</dbReference>
<feature type="repeat" description="ANK" evidence="3">
    <location>
        <begin position="446"/>
        <end position="478"/>
    </location>
</feature>
<keyword evidence="7" id="KW-1185">Reference proteome</keyword>
<dbReference type="Gene3D" id="1.25.40.20">
    <property type="entry name" value="Ankyrin repeat-containing domain"/>
    <property type="match status" value="2"/>
</dbReference>
<gene>
    <name evidence="6" type="ORF">PT974_05578</name>
</gene>
<dbReference type="SUPFAM" id="SSF48403">
    <property type="entry name" value="Ankyrin repeat"/>
    <property type="match status" value="1"/>
</dbReference>
<dbReference type="Pfam" id="PF12796">
    <property type="entry name" value="Ank_2"/>
    <property type="match status" value="2"/>
</dbReference>
<keyword evidence="5" id="KW-0812">Transmembrane</keyword>
<evidence type="ECO:0000313" key="7">
    <source>
        <dbReference type="Proteomes" id="UP001338125"/>
    </source>
</evidence>
<dbReference type="PROSITE" id="PS50297">
    <property type="entry name" value="ANK_REP_REGION"/>
    <property type="match status" value="1"/>
</dbReference>
<proteinExistence type="predicted"/>
<feature type="transmembrane region" description="Helical" evidence="5">
    <location>
        <begin position="1233"/>
        <end position="1257"/>
    </location>
</feature>
<evidence type="ECO:0000256" key="3">
    <source>
        <dbReference type="PROSITE-ProRule" id="PRU00023"/>
    </source>
</evidence>
<evidence type="ECO:0000256" key="5">
    <source>
        <dbReference type="SAM" id="Phobius"/>
    </source>
</evidence>
<accession>A0ABR0SJ62</accession>
<feature type="repeat" description="ANK" evidence="3">
    <location>
        <begin position="479"/>
        <end position="511"/>
    </location>
</feature>
<dbReference type="Proteomes" id="UP001338125">
    <property type="component" value="Unassembled WGS sequence"/>
</dbReference>
<evidence type="ECO:0000256" key="2">
    <source>
        <dbReference type="ARBA" id="ARBA00023043"/>
    </source>
</evidence>